<comment type="caution">
    <text evidence="2">The sequence shown here is derived from an EMBL/GenBank/DDBJ whole genome shotgun (WGS) entry which is preliminary data.</text>
</comment>
<dbReference type="AlphaFoldDB" id="A0A364N1G7"/>
<feature type="region of interest" description="Disordered" evidence="1">
    <location>
        <begin position="560"/>
        <end position="762"/>
    </location>
</feature>
<feature type="compositionally biased region" description="Pro residues" evidence="1">
    <location>
        <begin position="444"/>
        <end position="456"/>
    </location>
</feature>
<gene>
    <name evidence="2" type="ORF">DDE83_005518</name>
</gene>
<feature type="compositionally biased region" description="Basic and acidic residues" evidence="1">
    <location>
        <begin position="577"/>
        <end position="604"/>
    </location>
</feature>
<proteinExistence type="predicted"/>
<feature type="compositionally biased region" description="Low complexity" evidence="1">
    <location>
        <begin position="702"/>
        <end position="722"/>
    </location>
</feature>
<feature type="region of interest" description="Disordered" evidence="1">
    <location>
        <begin position="366"/>
        <end position="500"/>
    </location>
</feature>
<sequence>MSMNIVAQTGLSIPTTMQPATSSHLPGVPILDLNASGPEYSRWRRSVKFALETKDTWKYCSGSLPMPMPKTNPACTPSSKSSNDTQPSLLEERRAWVRRDREVKLDIFLSLAEEVMQDVFEVGPPLPPSNYTSQQILEALDDRFENVKFEAYHHAFCHFLNLHIDQFTNVEDFNKEFMAVLEDLLDYGHPLSNTQACSAYFSKLRCTQNPWVAKKLAEWDTQASEPQIRDLMLESPPWSCIRPLTTKSTQSCFARSIPEEKSEDTATGLGDSEVAPQLSYASTVSSKASHSRQISSTAAKWQNMTVNSPSRQQFDPNALRKALERLPTSLAFEFMRAESCALPTTECATPEWLNAREKVTVEFEAADTPAPTESQKPDEMTHTRTVSSPSAHLAVPGTIPRPHTADPTSRPSTHLSLQARQRASTFPPTTAPSLSLHPAFRTKPWPPASLPGPAPAPQTLASQDKDKPQLSVEIHPALRPMTPNPQPAIPKRNPSRPRPQSLEKLVQRQNAGLPPYSAPLVHGQGMEMGAVQEVGSGGSSILSLPLQGTSGEVWDYGEWCRREGGDENGREEEEKEKEEGVEREDVGEEDKKNKKEKKDEKAGDVEEEEEEEKEEEEGREEEEDAGTVIPRSQPSASTSSSSSSSRTTTSTSITSSSSSTAPSTTRAVHFDDSQQVHFPLHSTPSLRSNPSLTALPPFPPRKQSTYSFSSSTYSSASNSSSQTKKKKMQRSASLSRPKACSARRLSFTSRATGSGIKTGAGAGDSMAEFIEEMRERAVEGERRRARAWSLVRFGGGGGGAGK</sequence>
<evidence type="ECO:0000313" key="3">
    <source>
        <dbReference type="Proteomes" id="UP000249619"/>
    </source>
</evidence>
<evidence type="ECO:0000313" key="2">
    <source>
        <dbReference type="EMBL" id="RAR09447.1"/>
    </source>
</evidence>
<dbReference type="EMBL" id="QGDH01000075">
    <property type="protein sequence ID" value="RAR09447.1"/>
    <property type="molecule type" value="Genomic_DNA"/>
</dbReference>
<evidence type="ECO:0000256" key="1">
    <source>
        <dbReference type="SAM" id="MobiDB-lite"/>
    </source>
</evidence>
<keyword evidence="3" id="KW-1185">Reference proteome</keyword>
<accession>A0A364N1G7</accession>
<feature type="compositionally biased region" description="Polar residues" evidence="1">
    <location>
        <begin position="406"/>
        <end position="433"/>
    </location>
</feature>
<dbReference type="Proteomes" id="UP000249619">
    <property type="component" value="Unassembled WGS sequence"/>
</dbReference>
<organism evidence="2 3">
    <name type="scientific">Stemphylium lycopersici</name>
    <name type="common">Tomato gray leaf spot disease fungus</name>
    <name type="synonym">Thyrospora lycopersici</name>
    <dbReference type="NCBI Taxonomy" id="183478"/>
    <lineage>
        <taxon>Eukaryota</taxon>
        <taxon>Fungi</taxon>
        <taxon>Dikarya</taxon>
        <taxon>Ascomycota</taxon>
        <taxon>Pezizomycotina</taxon>
        <taxon>Dothideomycetes</taxon>
        <taxon>Pleosporomycetidae</taxon>
        <taxon>Pleosporales</taxon>
        <taxon>Pleosporineae</taxon>
        <taxon>Pleosporaceae</taxon>
        <taxon>Stemphylium</taxon>
    </lineage>
</organism>
<feature type="compositionally biased region" description="Polar residues" evidence="1">
    <location>
        <begin position="682"/>
        <end position="692"/>
    </location>
</feature>
<dbReference type="STRING" id="183478.A0A364N1G7"/>
<feature type="compositionally biased region" description="Acidic residues" evidence="1">
    <location>
        <begin position="605"/>
        <end position="625"/>
    </location>
</feature>
<name>A0A364N1G7_STELY</name>
<feature type="compositionally biased region" description="Low complexity" evidence="1">
    <location>
        <begin position="630"/>
        <end position="667"/>
    </location>
</feature>
<reference evidence="3" key="1">
    <citation type="submission" date="2018-05" db="EMBL/GenBank/DDBJ databases">
        <title>Draft genome sequence of Stemphylium lycopersici strain CIDEFI 213.</title>
        <authorList>
            <person name="Medina R."/>
            <person name="Franco M.E.E."/>
            <person name="Lucentini C.G."/>
            <person name="Saparrat M.C.N."/>
            <person name="Balatti P.A."/>
        </authorList>
    </citation>
    <scope>NUCLEOTIDE SEQUENCE [LARGE SCALE GENOMIC DNA]</scope>
    <source>
        <strain evidence="3">CIDEFI 213</strain>
    </source>
</reference>
<protein>
    <submittedName>
        <fullName evidence="2">Uncharacterized protein</fullName>
    </submittedName>
</protein>